<dbReference type="EMBL" id="FOVI01000008">
    <property type="protein sequence ID" value="SFN62521.1"/>
    <property type="molecule type" value="Genomic_DNA"/>
</dbReference>
<reference evidence="6" key="1">
    <citation type="submission" date="2016-10" db="EMBL/GenBank/DDBJ databases">
        <authorList>
            <person name="Varghese N."/>
            <person name="Submissions S."/>
        </authorList>
    </citation>
    <scope>NUCLEOTIDE SEQUENCE [LARGE SCALE GENOMIC DNA]</scope>
    <source>
        <strain evidence="6">DS-12</strain>
    </source>
</reference>
<dbReference type="Proteomes" id="UP000199036">
    <property type="component" value="Unassembled WGS sequence"/>
</dbReference>
<accession>A0A1I5AJ60</accession>
<evidence type="ECO:0000256" key="3">
    <source>
        <dbReference type="SAM" id="SignalP"/>
    </source>
</evidence>
<dbReference type="GO" id="GO:0016715">
    <property type="term" value="F:oxidoreductase activity, acting on paired donors, with incorporation or reduction of molecular oxygen, reduced ascorbate as one donor, and incorporation of one atom of oxygen"/>
    <property type="evidence" value="ECO:0007669"/>
    <property type="project" value="InterPro"/>
</dbReference>
<feature type="chain" id="PRO_5011779471" evidence="3">
    <location>
        <begin position="22"/>
        <end position="442"/>
    </location>
</feature>
<dbReference type="Pfam" id="PF18962">
    <property type="entry name" value="Por_Secre_tail"/>
    <property type="match status" value="1"/>
</dbReference>
<dbReference type="InterPro" id="IPR014784">
    <property type="entry name" value="Cu2_ascorb_mOase-like_C"/>
</dbReference>
<protein>
    <submittedName>
        <fullName evidence="5">Por secretion system C-terminal sorting domain-containing protein</fullName>
    </submittedName>
</protein>
<evidence type="ECO:0000256" key="2">
    <source>
        <dbReference type="ARBA" id="ARBA00023157"/>
    </source>
</evidence>
<dbReference type="InterPro" id="IPR015197">
    <property type="entry name" value="PngaseF_C"/>
</dbReference>
<organism evidence="5 6">
    <name type="scientific">Paenimyroides ummariense</name>
    <dbReference type="NCBI Taxonomy" id="913024"/>
    <lineage>
        <taxon>Bacteria</taxon>
        <taxon>Pseudomonadati</taxon>
        <taxon>Bacteroidota</taxon>
        <taxon>Flavobacteriia</taxon>
        <taxon>Flavobacteriales</taxon>
        <taxon>Flavobacteriaceae</taxon>
        <taxon>Paenimyroides</taxon>
    </lineage>
</organism>
<feature type="domain" description="Peptide-N-glycosidase F N-terminal" evidence="4">
    <location>
        <begin position="25"/>
        <end position="174"/>
    </location>
</feature>
<keyword evidence="2" id="KW-1015">Disulfide bond</keyword>
<dbReference type="Gene3D" id="2.60.120.230">
    <property type="match status" value="2"/>
</dbReference>
<dbReference type="SUPFAM" id="SSF49742">
    <property type="entry name" value="PHM/PNGase F"/>
    <property type="match status" value="1"/>
</dbReference>
<dbReference type="SMART" id="SM01290">
    <property type="entry name" value="N-glycanase_N"/>
    <property type="match status" value="1"/>
</dbReference>
<dbReference type="InterPro" id="IPR008977">
    <property type="entry name" value="PHM/PNGase_F_dom_sf"/>
</dbReference>
<evidence type="ECO:0000313" key="5">
    <source>
        <dbReference type="EMBL" id="SFN62521.1"/>
    </source>
</evidence>
<name>A0A1I5AJ60_9FLAO</name>
<keyword evidence="1 3" id="KW-0732">Signal</keyword>
<dbReference type="STRING" id="913024.SAMN05421741_10867"/>
<dbReference type="NCBIfam" id="TIGR04183">
    <property type="entry name" value="Por_Secre_tail"/>
    <property type="match status" value="1"/>
</dbReference>
<keyword evidence="6" id="KW-1185">Reference proteome</keyword>
<evidence type="ECO:0000313" key="6">
    <source>
        <dbReference type="Proteomes" id="UP000199036"/>
    </source>
</evidence>
<evidence type="ECO:0000259" key="4">
    <source>
        <dbReference type="SMART" id="SM01290"/>
    </source>
</evidence>
<dbReference type="InterPro" id="IPR026444">
    <property type="entry name" value="Secre_tail"/>
</dbReference>
<dbReference type="Pfam" id="PF09112">
    <property type="entry name" value="N-glycanase_N"/>
    <property type="match status" value="1"/>
</dbReference>
<dbReference type="RefSeq" id="WP_091521748.1">
    <property type="nucleotide sequence ID" value="NZ_FOVI01000008.1"/>
</dbReference>
<sequence length="442" mass="49388">MIKKYFLFSLICLTVSLNTLAQNYQLNAFNNVIFYDGYAATKTTATPAGIVRLDNSRYARKITSTEIASFNNMLSLEVKINALCDNYDRQGGVFFSFVPTGENITSPNKKTIEIGRYITPFMNMNVAPNEVTYQYDLNHLIGIFKDATFLQNNDIWVEFFLFGVPYAAHKEIPGCAGREDVFQGTVNFTSAVNTSVAQDYLPKPLWSRKRINKTTDSDFPGTAARMVSFSTDQDLIDAHIHLITSAHGANTGGEEYVRREHLVYFDDVEILKYTPGGLSCEPFRKYNTQPNGIYGSSVQSTAWWASWNNWCPGDKIPNRIIQLGNVATGNHSLKISIPTGKFPNSNDEIFLSAFIYSKDNALLNNKEVDVIDYVVFPNPTTDQITINASVDVKKTTLIDLNGKVLLNGSNKTLNVQNLPASTYILNIEFANGVKTTEKIVKN</sequence>
<dbReference type="Pfam" id="PF09113">
    <property type="entry name" value="N-glycanase_C"/>
    <property type="match status" value="1"/>
</dbReference>
<dbReference type="OrthoDB" id="626993at2"/>
<proteinExistence type="predicted"/>
<evidence type="ECO:0000256" key="1">
    <source>
        <dbReference type="ARBA" id="ARBA00022729"/>
    </source>
</evidence>
<dbReference type="AlphaFoldDB" id="A0A1I5AJ60"/>
<feature type="signal peptide" evidence="3">
    <location>
        <begin position="1"/>
        <end position="21"/>
    </location>
</feature>
<dbReference type="InterPro" id="IPR015196">
    <property type="entry name" value="PngaseF_N"/>
</dbReference>
<gene>
    <name evidence="5" type="ORF">SAMN05421741_10867</name>
</gene>